<evidence type="ECO:0000313" key="1">
    <source>
        <dbReference type="EMBL" id="KAB0404716.1"/>
    </source>
</evidence>
<dbReference type="EMBL" id="SGJD01000548">
    <property type="protein sequence ID" value="KAB0404716.1"/>
    <property type="molecule type" value="Genomic_DNA"/>
</dbReference>
<dbReference type="Proteomes" id="UP000437017">
    <property type="component" value="Unassembled WGS sequence"/>
</dbReference>
<name>A0A6A1QEE0_BALPH</name>
<proteinExistence type="predicted"/>
<evidence type="ECO:0000313" key="2">
    <source>
        <dbReference type="Proteomes" id="UP000437017"/>
    </source>
</evidence>
<dbReference type="AlphaFoldDB" id="A0A6A1QEE0"/>
<gene>
    <name evidence="1" type="ORF">E2I00_019065</name>
</gene>
<accession>A0A6A1QEE0</accession>
<feature type="non-terminal residue" evidence="1">
    <location>
        <position position="1"/>
    </location>
</feature>
<sequence length="124" mass="13621">GSGARRTLKDSKEFSLQCGLNQKALRVGGWDKTCPCVDRALWRCSSISSPILRNSAASQGCSHGDVYICLTMPLDLLRVKLLERVESGTIANYLLVCSKGKGVSHISVQLQSEVKRSEERTKHT</sequence>
<keyword evidence="2" id="KW-1185">Reference proteome</keyword>
<reference evidence="1 2" key="1">
    <citation type="journal article" date="2019" name="PLoS ONE">
        <title>Genomic analyses reveal an absence of contemporary introgressive admixture between fin whales and blue whales, despite known hybrids.</title>
        <authorList>
            <person name="Westbury M.V."/>
            <person name="Petersen B."/>
            <person name="Lorenzen E.D."/>
        </authorList>
    </citation>
    <scope>NUCLEOTIDE SEQUENCE [LARGE SCALE GENOMIC DNA]</scope>
    <source>
        <strain evidence="1">FinWhale-01</strain>
    </source>
</reference>
<comment type="caution">
    <text evidence="1">The sequence shown here is derived from an EMBL/GenBank/DDBJ whole genome shotgun (WGS) entry which is preliminary data.</text>
</comment>
<dbReference type="OrthoDB" id="10551275at2759"/>
<organism evidence="1 2">
    <name type="scientific">Balaenoptera physalus</name>
    <name type="common">Fin whale</name>
    <name type="synonym">Balaena physalus</name>
    <dbReference type="NCBI Taxonomy" id="9770"/>
    <lineage>
        <taxon>Eukaryota</taxon>
        <taxon>Metazoa</taxon>
        <taxon>Chordata</taxon>
        <taxon>Craniata</taxon>
        <taxon>Vertebrata</taxon>
        <taxon>Euteleostomi</taxon>
        <taxon>Mammalia</taxon>
        <taxon>Eutheria</taxon>
        <taxon>Laurasiatheria</taxon>
        <taxon>Artiodactyla</taxon>
        <taxon>Whippomorpha</taxon>
        <taxon>Cetacea</taxon>
        <taxon>Mysticeti</taxon>
        <taxon>Balaenopteridae</taxon>
        <taxon>Balaenoptera</taxon>
    </lineage>
</organism>
<protein>
    <submittedName>
        <fullName evidence="1">Uncharacterized protein</fullName>
    </submittedName>
</protein>